<organism evidence="1 2">
    <name type="scientific">Plantactinospora soyae</name>
    <dbReference type="NCBI Taxonomy" id="1544732"/>
    <lineage>
        <taxon>Bacteria</taxon>
        <taxon>Bacillati</taxon>
        <taxon>Actinomycetota</taxon>
        <taxon>Actinomycetes</taxon>
        <taxon>Micromonosporales</taxon>
        <taxon>Micromonosporaceae</taxon>
        <taxon>Plantactinospora</taxon>
    </lineage>
</organism>
<dbReference type="AlphaFoldDB" id="A0A927M6N0"/>
<dbReference type="RefSeq" id="WP_192767626.1">
    <property type="nucleotide sequence ID" value="NZ_JADBEB010000001.1"/>
</dbReference>
<comment type="caution">
    <text evidence="1">The sequence shown here is derived from an EMBL/GenBank/DDBJ whole genome shotgun (WGS) entry which is preliminary data.</text>
</comment>
<reference evidence="1" key="1">
    <citation type="submission" date="2020-10" db="EMBL/GenBank/DDBJ databases">
        <title>Sequencing the genomes of 1000 actinobacteria strains.</title>
        <authorList>
            <person name="Klenk H.-P."/>
        </authorList>
    </citation>
    <scope>NUCLEOTIDE SEQUENCE</scope>
    <source>
        <strain evidence="1">DSM 46832</strain>
    </source>
</reference>
<accession>A0A927M6N0</accession>
<evidence type="ECO:0000313" key="2">
    <source>
        <dbReference type="Proteomes" id="UP000649753"/>
    </source>
</evidence>
<evidence type="ECO:0008006" key="3">
    <source>
        <dbReference type="Google" id="ProtNLM"/>
    </source>
</evidence>
<dbReference type="Pfam" id="PF10094">
    <property type="entry name" value="DUF2332"/>
    <property type="match status" value="1"/>
</dbReference>
<sequence length="375" mass="40481">MNTVEQARLARLFQHFARHEFHGHSPRYEFLSEVVADRPELAAPLLAAGPGQRRPILFFAAVQYLLRTTAPGHPLAEYLPGLGGYGAIGPGLATAFADLVQTRRDELAQLCATRSTQTNEANRAALLRPGFGRVAELWPERPLHLVELGASAGLLLRTDRYPCRYLGSDGRTATYGPAGGPPALTMTCEVRGTAWPEPAAVDPLVVARTGIDLAPIDASDSRATDWLRACVWPEQTDRLDRLDAALAEMGRDDLRMVAGDMAETLPLVLSTVADDALPCVFASNAVTYLGQPDRRRLVAVLAEVGARRDLTVLLNEASEAGAELFQDHRPAAAGPAGVLSVGLLTLVTWRSGRISVDVLARTGPHGQWLEWLARP</sequence>
<dbReference type="Proteomes" id="UP000649753">
    <property type="component" value="Unassembled WGS sequence"/>
</dbReference>
<dbReference type="EMBL" id="JADBEB010000001">
    <property type="protein sequence ID" value="MBE1487850.1"/>
    <property type="molecule type" value="Genomic_DNA"/>
</dbReference>
<protein>
    <recommendedName>
        <fullName evidence="3">DUF2332 domain-containing protein</fullName>
    </recommendedName>
</protein>
<keyword evidence="2" id="KW-1185">Reference proteome</keyword>
<evidence type="ECO:0000313" key="1">
    <source>
        <dbReference type="EMBL" id="MBE1487850.1"/>
    </source>
</evidence>
<gene>
    <name evidence="1" type="ORF">H4W31_003488</name>
</gene>
<dbReference type="InterPro" id="IPR011200">
    <property type="entry name" value="UCP012608"/>
</dbReference>
<name>A0A927M6N0_9ACTN</name>
<proteinExistence type="predicted"/>